<dbReference type="EMBL" id="MRVZ01000012">
    <property type="protein sequence ID" value="PAU25758.1"/>
    <property type="molecule type" value="Genomic_DNA"/>
</dbReference>
<accession>A0A2A2CFP6</accession>
<evidence type="ECO:0000313" key="2">
    <source>
        <dbReference type="Proteomes" id="UP000218543"/>
    </source>
</evidence>
<proteinExistence type="predicted"/>
<dbReference type="RefSeq" id="WP_095585965.1">
    <property type="nucleotide sequence ID" value="NZ_MRVZ01000012.1"/>
</dbReference>
<gene>
    <name evidence="1" type="ORF">BTQ06_04530</name>
</gene>
<evidence type="ECO:0000313" key="1">
    <source>
        <dbReference type="EMBL" id="PAU25758.1"/>
    </source>
</evidence>
<reference evidence="1 2" key="1">
    <citation type="submission" date="2016-12" db="EMBL/GenBank/DDBJ databases">
        <title>Real-Time Genomic Investigation Underlying the Public Health Response to a Shiga Toxin-Producing Escherichia Coli O26:H11 Outbreak in a Nursery.</title>
        <authorList>
            <person name="Ferdous M."/>
            <person name="Moran-Gilad J."/>
            <person name="Rossen J.W."/>
            <person name="Gdalevich M."/>
        </authorList>
    </citation>
    <scope>NUCLEOTIDE SEQUENCE [LARGE SCALE GENOMIC DNA]</scope>
    <source>
        <strain evidence="1 2">STEC 514-2</strain>
    </source>
</reference>
<sequence length="95" mass="10326">MLDMFRDVELTDEQRQEVKAATDALHAVCEKYSVPMSCVVTVAQRVCPGEGVHYESLRIGTNVKANPATLTTAAVIQGNQKAALAAMLQFMIVTE</sequence>
<comment type="caution">
    <text evidence="1">The sequence shown here is derived from an EMBL/GenBank/DDBJ whole genome shotgun (WGS) entry which is preliminary data.</text>
</comment>
<dbReference type="AlphaFoldDB" id="A0A2A2CFP6"/>
<dbReference type="Proteomes" id="UP000218543">
    <property type="component" value="Unassembled WGS sequence"/>
</dbReference>
<organism evidence="1 2">
    <name type="scientific">Escherichia coli</name>
    <dbReference type="NCBI Taxonomy" id="562"/>
    <lineage>
        <taxon>Bacteria</taxon>
        <taxon>Pseudomonadati</taxon>
        <taxon>Pseudomonadota</taxon>
        <taxon>Gammaproteobacteria</taxon>
        <taxon>Enterobacterales</taxon>
        <taxon>Enterobacteriaceae</taxon>
        <taxon>Escherichia</taxon>
    </lineage>
</organism>
<protein>
    <submittedName>
        <fullName evidence="1">Uncharacterized protein</fullName>
    </submittedName>
</protein>
<name>A0A2A2CFP6_ECOLX</name>